<feature type="region of interest" description="Disordered" evidence="2">
    <location>
        <begin position="133"/>
        <end position="152"/>
    </location>
</feature>
<reference evidence="3 4" key="1">
    <citation type="submission" date="2016-04" db="EMBL/GenBank/DDBJ databases">
        <title>A degradative enzymes factory behind the ericoid mycorrhizal symbiosis.</title>
        <authorList>
            <consortium name="DOE Joint Genome Institute"/>
            <person name="Martino E."/>
            <person name="Morin E."/>
            <person name="Grelet G."/>
            <person name="Kuo A."/>
            <person name="Kohler A."/>
            <person name="Daghino S."/>
            <person name="Barry K."/>
            <person name="Choi C."/>
            <person name="Cichocki N."/>
            <person name="Clum A."/>
            <person name="Copeland A."/>
            <person name="Hainaut M."/>
            <person name="Haridas S."/>
            <person name="Labutti K."/>
            <person name="Lindquist E."/>
            <person name="Lipzen A."/>
            <person name="Khouja H.-R."/>
            <person name="Murat C."/>
            <person name="Ohm R."/>
            <person name="Olson A."/>
            <person name="Spatafora J."/>
            <person name="Veneault-Fourrey C."/>
            <person name="Henrissat B."/>
            <person name="Grigoriev I."/>
            <person name="Martin F."/>
            <person name="Perotto S."/>
        </authorList>
    </citation>
    <scope>NUCLEOTIDE SEQUENCE [LARGE SCALE GENOMIC DNA]</scope>
    <source>
        <strain evidence="3 4">E</strain>
    </source>
</reference>
<dbReference type="RefSeq" id="XP_024734301.1">
    <property type="nucleotide sequence ID" value="XM_024887837.1"/>
</dbReference>
<evidence type="ECO:0000256" key="1">
    <source>
        <dbReference type="SAM" id="Coils"/>
    </source>
</evidence>
<accession>A0A2J6T317</accession>
<keyword evidence="1" id="KW-0175">Coiled coil</keyword>
<evidence type="ECO:0000313" key="3">
    <source>
        <dbReference type="EMBL" id="PMD57397.1"/>
    </source>
</evidence>
<dbReference type="GeneID" id="36595913"/>
<dbReference type="OrthoDB" id="3535372at2759"/>
<evidence type="ECO:0000313" key="4">
    <source>
        <dbReference type="Proteomes" id="UP000235371"/>
    </source>
</evidence>
<dbReference type="EMBL" id="KZ613847">
    <property type="protein sequence ID" value="PMD57397.1"/>
    <property type="molecule type" value="Genomic_DNA"/>
</dbReference>
<protein>
    <submittedName>
        <fullName evidence="3">Uncharacterized protein</fullName>
    </submittedName>
</protein>
<feature type="coiled-coil region" evidence="1">
    <location>
        <begin position="64"/>
        <end position="120"/>
    </location>
</feature>
<evidence type="ECO:0000256" key="2">
    <source>
        <dbReference type="SAM" id="MobiDB-lite"/>
    </source>
</evidence>
<feature type="coiled-coil region" evidence="1">
    <location>
        <begin position="284"/>
        <end position="311"/>
    </location>
</feature>
<gene>
    <name evidence="3" type="ORF">K444DRAFT_693141</name>
</gene>
<organism evidence="3 4">
    <name type="scientific">Hyaloscypha bicolor E</name>
    <dbReference type="NCBI Taxonomy" id="1095630"/>
    <lineage>
        <taxon>Eukaryota</taxon>
        <taxon>Fungi</taxon>
        <taxon>Dikarya</taxon>
        <taxon>Ascomycota</taxon>
        <taxon>Pezizomycotina</taxon>
        <taxon>Leotiomycetes</taxon>
        <taxon>Helotiales</taxon>
        <taxon>Hyaloscyphaceae</taxon>
        <taxon>Hyaloscypha</taxon>
        <taxon>Hyaloscypha bicolor</taxon>
    </lineage>
</organism>
<dbReference type="InParanoid" id="A0A2J6T317"/>
<name>A0A2J6T317_9HELO</name>
<dbReference type="AlphaFoldDB" id="A0A2J6T317"/>
<keyword evidence="4" id="KW-1185">Reference proteome</keyword>
<dbReference type="Proteomes" id="UP000235371">
    <property type="component" value="Unassembled WGS sequence"/>
</dbReference>
<proteinExistence type="predicted"/>
<sequence>MHSPTRDPLGDIHQYLRALEDEKGVILEDLSQQSAWTKPEGQRRTLKLLDLNSNDQLLASSEEVKELEDFEAELKTELEAETRKWHSRWPEPEECSMILKMELSRGQAELEANYQQFKKQFAEMEPSKADCTLVDVPSPPLRGDIPKSKERAREPTNKIVGDLITFESQFQNENIACSDFIQKACVTGRVDLITDCQEEDLTTCSDAVETGKFDILVDLNTEIPRDNPESKATPKTPCISDDLAVLVTDFPIPTENGGNSEDSTEVPTFRDVDDIVQIITQGYVQLIKKRKESVNKELKDMKTEVVEVRKAKLQMQPLYNIGLAIRKRQVEIDSGKGKEDKDQTVIADGNSAAHHAQVLADATWMMSSPEEQRFKEMYNGVSAKTVLEHRGHTTFLDILNWNLNMRQFTPTGGINRTVFNKLFQFVFTKSAPRSRSPTKILSRIKT</sequence>